<keyword evidence="2 4" id="KW-0238">DNA-binding</keyword>
<dbReference type="InterPro" id="IPR009057">
    <property type="entry name" value="Homeodomain-like_sf"/>
</dbReference>
<dbReference type="InterPro" id="IPR050109">
    <property type="entry name" value="HTH-type_TetR-like_transc_reg"/>
</dbReference>
<comment type="caution">
    <text evidence="6">The sequence shown here is derived from an EMBL/GenBank/DDBJ whole genome shotgun (WGS) entry which is preliminary data.</text>
</comment>
<dbReference type="PANTHER" id="PTHR30055:SF181">
    <property type="entry name" value="BLR6905 PROTEIN"/>
    <property type="match status" value="1"/>
</dbReference>
<dbReference type="SUPFAM" id="SSF46689">
    <property type="entry name" value="Homeodomain-like"/>
    <property type="match status" value="1"/>
</dbReference>
<evidence type="ECO:0000256" key="2">
    <source>
        <dbReference type="ARBA" id="ARBA00023125"/>
    </source>
</evidence>
<dbReference type="InterPro" id="IPR011075">
    <property type="entry name" value="TetR_C"/>
</dbReference>
<evidence type="ECO:0000259" key="5">
    <source>
        <dbReference type="PROSITE" id="PS50977"/>
    </source>
</evidence>
<dbReference type="Pfam" id="PF14514">
    <property type="entry name" value="TetR_C_9"/>
    <property type="match status" value="1"/>
</dbReference>
<proteinExistence type="predicted"/>
<feature type="domain" description="HTH tetR-type" evidence="5">
    <location>
        <begin position="8"/>
        <end position="68"/>
    </location>
</feature>
<dbReference type="Proteomes" id="UP001240639">
    <property type="component" value="Unassembled WGS sequence"/>
</dbReference>
<dbReference type="PRINTS" id="PR00455">
    <property type="entry name" value="HTHTETR"/>
</dbReference>
<reference evidence="6 7" key="1">
    <citation type="submission" date="2023-08" db="EMBL/GenBank/DDBJ databases">
        <title>genomic of G39.</title>
        <authorList>
            <person name="Wang Y."/>
        </authorList>
    </citation>
    <scope>NUCLEOTIDE SEQUENCE [LARGE SCALE GENOMIC DNA]</scope>
    <source>
        <strain evidence="6 7">G39</strain>
    </source>
</reference>
<protein>
    <submittedName>
        <fullName evidence="6">TetR family transcriptional regulator</fullName>
    </submittedName>
</protein>
<evidence type="ECO:0000256" key="1">
    <source>
        <dbReference type="ARBA" id="ARBA00023015"/>
    </source>
</evidence>
<evidence type="ECO:0000256" key="4">
    <source>
        <dbReference type="PROSITE-ProRule" id="PRU00335"/>
    </source>
</evidence>
<dbReference type="PROSITE" id="PS50977">
    <property type="entry name" value="HTH_TETR_2"/>
    <property type="match status" value="1"/>
</dbReference>
<keyword evidence="7" id="KW-1185">Reference proteome</keyword>
<keyword evidence="1" id="KW-0805">Transcription regulation</keyword>
<dbReference type="Pfam" id="PF00440">
    <property type="entry name" value="TetR_N"/>
    <property type="match status" value="1"/>
</dbReference>
<accession>A0ABT9HRX2</accession>
<dbReference type="EMBL" id="JAVAIM010000001">
    <property type="protein sequence ID" value="MDP4575901.1"/>
    <property type="molecule type" value="Genomic_DNA"/>
</dbReference>
<name>A0ABT9HRX2_9SPHN</name>
<feature type="DNA-binding region" description="H-T-H motif" evidence="4">
    <location>
        <begin position="31"/>
        <end position="50"/>
    </location>
</feature>
<organism evidence="6 7">
    <name type="scientific">Qipengyuania profundimaris</name>
    <dbReference type="NCBI Taxonomy" id="3067652"/>
    <lineage>
        <taxon>Bacteria</taxon>
        <taxon>Pseudomonadati</taxon>
        <taxon>Pseudomonadota</taxon>
        <taxon>Alphaproteobacteria</taxon>
        <taxon>Sphingomonadales</taxon>
        <taxon>Erythrobacteraceae</taxon>
        <taxon>Qipengyuania</taxon>
    </lineage>
</organism>
<dbReference type="SUPFAM" id="SSF48498">
    <property type="entry name" value="Tetracyclin repressor-like, C-terminal domain"/>
    <property type="match status" value="1"/>
</dbReference>
<gene>
    <name evidence="6" type="ORF">Q9K02_12180</name>
</gene>
<evidence type="ECO:0000313" key="7">
    <source>
        <dbReference type="Proteomes" id="UP001240639"/>
    </source>
</evidence>
<dbReference type="InterPro" id="IPR036271">
    <property type="entry name" value="Tet_transcr_reg_TetR-rel_C_sf"/>
</dbReference>
<dbReference type="PANTHER" id="PTHR30055">
    <property type="entry name" value="HTH-TYPE TRANSCRIPTIONAL REGULATOR RUTR"/>
    <property type="match status" value="1"/>
</dbReference>
<dbReference type="RefSeq" id="WP_305933139.1">
    <property type="nucleotide sequence ID" value="NZ_JAVAIM010000001.1"/>
</dbReference>
<dbReference type="Gene3D" id="1.10.357.10">
    <property type="entry name" value="Tetracycline Repressor, domain 2"/>
    <property type="match status" value="1"/>
</dbReference>
<keyword evidence="3" id="KW-0804">Transcription</keyword>
<evidence type="ECO:0000256" key="3">
    <source>
        <dbReference type="ARBA" id="ARBA00023163"/>
    </source>
</evidence>
<evidence type="ECO:0000313" key="6">
    <source>
        <dbReference type="EMBL" id="MDP4575901.1"/>
    </source>
</evidence>
<sequence>MSEPRTKTPTRQKIIDAARELMVEQDSLEISISEITRKAGTNIASVSYHFGGREGLMVSIARADADFAIGELDRLLASGMSPPDKIAHHVTGMVRAYFRRPYLHRLLQKLIREGSREAATLVTGFFSIPVADARRTIIEEGVAQGLFRPVDTNLVGYAIEGACANIFTSAASRRALLGSGDLDQALVERFAASTAELVVRGLLAPGVDRPLS</sequence>
<dbReference type="InterPro" id="IPR001647">
    <property type="entry name" value="HTH_TetR"/>
</dbReference>